<feature type="transmembrane region" description="Helical" evidence="1">
    <location>
        <begin position="107"/>
        <end position="124"/>
    </location>
</feature>
<dbReference type="EMBL" id="KT007054">
    <property type="protein sequence ID" value="AKQ04903.1"/>
    <property type="molecule type" value="Genomic_DNA"/>
</dbReference>
<dbReference type="AlphaFoldDB" id="A0A0H4TAE7"/>
<keyword evidence="1" id="KW-0472">Membrane</keyword>
<dbReference type="Pfam" id="PF17248">
    <property type="entry name" value="DUF5317"/>
    <property type="match status" value="1"/>
</dbReference>
<feature type="transmembrane region" description="Helical" evidence="1">
    <location>
        <begin position="79"/>
        <end position="100"/>
    </location>
</feature>
<feature type="transmembrane region" description="Helical" evidence="1">
    <location>
        <begin position="172"/>
        <end position="195"/>
    </location>
</feature>
<feature type="transmembrane region" description="Helical" evidence="1">
    <location>
        <begin position="23"/>
        <end position="43"/>
    </location>
</feature>
<evidence type="ECO:0008006" key="3">
    <source>
        <dbReference type="Google" id="ProtNLM"/>
    </source>
</evidence>
<feature type="transmembrane region" description="Helical" evidence="1">
    <location>
        <begin position="55"/>
        <end position="73"/>
    </location>
</feature>
<reference evidence="2" key="1">
    <citation type="journal article" date="2015" name="ISME J.">
        <title>Aquifer environment selects for microbial species cohorts in sediment and groundwater.</title>
        <authorList>
            <person name="Hug L.A."/>
            <person name="Thomas B.C."/>
            <person name="Brown C.T."/>
            <person name="Frischkorn K.R."/>
            <person name="Williams K.H."/>
            <person name="Tringe S.G."/>
            <person name="Banfield J.F."/>
        </authorList>
    </citation>
    <scope>NUCLEOTIDE SEQUENCE</scope>
</reference>
<evidence type="ECO:0000256" key="1">
    <source>
        <dbReference type="SAM" id="Phobius"/>
    </source>
</evidence>
<protein>
    <recommendedName>
        <fullName evidence="3">DUF5317 domain-containing protein</fullName>
    </recommendedName>
</protein>
<dbReference type="InterPro" id="IPR035168">
    <property type="entry name" value="DUF5317"/>
</dbReference>
<evidence type="ECO:0000313" key="2">
    <source>
        <dbReference type="EMBL" id="AKQ04903.1"/>
    </source>
</evidence>
<name>A0A0H4TAE7_9CHLR</name>
<keyword evidence="1" id="KW-1133">Transmembrane helix</keyword>
<keyword evidence="1" id="KW-0812">Transmembrane</keyword>
<sequence>MPCSPSRRSPRSSWLWARRRAGATSQLILLGFLALGFAGGLLFEGRVAALGEVRFRWWALAIGGLLFQFVLFSGPVARVVGPLGPLLYVGSTLAVLAALLRNLEQPWFRLVALGAALNLVAIMANGGVMPADPAALAAAGLLDREGAGFVNTAPLSGAPFAFLGDNWATPGWLPFANVVSLGDLLIGTGAAAWLMTTMRRPRALRFEARRAPA</sequence>
<accession>A0A0H4TAE7</accession>
<proteinExistence type="predicted"/>
<organism evidence="2">
    <name type="scientific">uncultured Chloroflexi bacterium Rifle_16ft_4_minimus_899</name>
    <dbReference type="NCBI Taxonomy" id="1665081"/>
    <lineage>
        <taxon>Bacteria</taxon>
        <taxon>Bacillati</taxon>
        <taxon>Chloroflexota</taxon>
        <taxon>environmental samples</taxon>
    </lineage>
</organism>